<protein>
    <submittedName>
        <fullName evidence="1">Uncharacterized protein</fullName>
    </submittedName>
</protein>
<evidence type="ECO:0000313" key="1">
    <source>
        <dbReference type="EMBL" id="KAK6984670.1"/>
    </source>
</evidence>
<proteinExistence type="predicted"/>
<sequence>MVVGVCRQHGHKLPLELGTEDDLNVLCKGIKDGKAHLARERESGPEHAVNILHPLKRAIKNKSQQGNTTYRAVCFASDGEGRRGKALVMEFMNRELNPESPIHPLLSGLEFMNLLVGEDDITPDKDAKHVLKCLRNLTMRDAGIKTRGFSITLGLIKEHLRRDEFLNKTIRAFLNPRDRQDELPDPPHDSRPSFSRGREALQIFGRLGYYLMMPYVNVDLDLSAQLTYLSAAAHLLMDLYAHDSARTDFMPAQTYVNIMMMIKNAYFCVAKTKVDIPEGKFWLILLGTNRLETFYGLLRSAIGPDSNVDLLQLANRASGLAEIAAGEVLDSRFDASWRGDVDVRNVTLLTCWIRGRELIEDFIPATREVFERMAAQGVDIFSPCGKPLLEAYDEEDIEAAYAALTVEAKYPAAASEEILQSEPTYAGEDDIEDAMAVEEPRGGFETHLTVNGSNLTKAKALRLAMARLIAPRASTDRTKRVASIPCHEDTGIYDEGAPILGGPCLASRTRSAYWFAARSGCS</sequence>
<organism evidence="1 2">
    <name type="scientific">Favolaschia claudopus</name>
    <dbReference type="NCBI Taxonomy" id="2862362"/>
    <lineage>
        <taxon>Eukaryota</taxon>
        <taxon>Fungi</taxon>
        <taxon>Dikarya</taxon>
        <taxon>Basidiomycota</taxon>
        <taxon>Agaricomycotina</taxon>
        <taxon>Agaricomycetes</taxon>
        <taxon>Agaricomycetidae</taxon>
        <taxon>Agaricales</taxon>
        <taxon>Marasmiineae</taxon>
        <taxon>Mycenaceae</taxon>
        <taxon>Favolaschia</taxon>
    </lineage>
</organism>
<gene>
    <name evidence="1" type="ORF">R3P38DRAFT_2806292</name>
</gene>
<dbReference type="AlphaFoldDB" id="A0AAV9ZKI4"/>
<evidence type="ECO:0000313" key="2">
    <source>
        <dbReference type="Proteomes" id="UP001362999"/>
    </source>
</evidence>
<dbReference type="Proteomes" id="UP001362999">
    <property type="component" value="Unassembled WGS sequence"/>
</dbReference>
<reference evidence="1 2" key="1">
    <citation type="journal article" date="2024" name="J Genomics">
        <title>Draft genome sequencing and assembly of Favolaschia claudopus CIRM-BRFM 2984 isolated from oak limbs.</title>
        <authorList>
            <person name="Navarro D."/>
            <person name="Drula E."/>
            <person name="Chaduli D."/>
            <person name="Cazenave R."/>
            <person name="Ahrendt S."/>
            <person name="Wang J."/>
            <person name="Lipzen A."/>
            <person name="Daum C."/>
            <person name="Barry K."/>
            <person name="Grigoriev I.V."/>
            <person name="Favel A."/>
            <person name="Rosso M.N."/>
            <person name="Martin F."/>
        </authorList>
    </citation>
    <scope>NUCLEOTIDE SEQUENCE [LARGE SCALE GENOMIC DNA]</scope>
    <source>
        <strain evidence="1 2">CIRM-BRFM 2984</strain>
    </source>
</reference>
<name>A0AAV9ZKI4_9AGAR</name>
<dbReference type="EMBL" id="JAWWNJ010000135">
    <property type="protein sequence ID" value="KAK6984670.1"/>
    <property type="molecule type" value="Genomic_DNA"/>
</dbReference>
<keyword evidence="2" id="KW-1185">Reference proteome</keyword>
<accession>A0AAV9ZKI4</accession>
<comment type="caution">
    <text evidence="1">The sequence shown here is derived from an EMBL/GenBank/DDBJ whole genome shotgun (WGS) entry which is preliminary data.</text>
</comment>